<evidence type="ECO:0000256" key="5">
    <source>
        <dbReference type="ARBA" id="ARBA00022691"/>
    </source>
</evidence>
<keyword evidence="2 7" id="KW-0698">rRNA processing</keyword>
<comment type="function">
    <text evidence="7">Specifically dimethylates two adjacent adenosines (A1518 and A1519) in the loop of a conserved hairpin near the 3'-end of 16S rRNA in the 30S particle. May play a critical role in biogenesis of 30S subunits.</text>
</comment>
<dbReference type="InterPro" id="IPR023165">
    <property type="entry name" value="rRNA_Ade_diMease-like_C"/>
</dbReference>
<evidence type="ECO:0000256" key="2">
    <source>
        <dbReference type="ARBA" id="ARBA00022552"/>
    </source>
</evidence>
<evidence type="ECO:0000313" key="11">
    <source>
        <dbReference type="Proteomes" id="UP000220251"/>
    </source>
</evidence>
<evidence type="ECO:0000256" key="4">
    <source>
        <dbReference type="ARBA" id="ARBA00022679"/>
    </source>
</evidence>
<gene>
    <name evidence="7 10" type="primary">rsmA</name>
    <name evidence="7" type="synonym">ksgA</name>
    <name evidence="10" type="ORF">ELAC_0477</name>
</gene>
<comment type="catalytic activity">
    <reaction evidence="7">
        <text>adenosine(1518)/adenosine(1519) in 16S rRNA + 4 S-adenosyl-L-methionine = N(6)-dimethyladenosine(1518)/N(6)-dimethyladenosine(1519) in 16S rRNA + 4 S-adenosyl-L-homocysteine + 4 H(+)</text>
        <dbReference type="Rhea" id="RHEA:19609"/>
        <dbReference type="Rhea" id="RHEA-COMP:10232"/>
        <dbReference type="Rhea" id="RHEA-COMP:10233"/>
        <dbReference type="ChEBI" id="CHEBI:15378"/>
        <dbReference type="ChEBI" id="CHEBI:57856"/>
        <dbReference type="ChEBI" id="CHEBI:59789"/>
        <dbReference type="ChEBI" id="CHEBI:74411"/>
        <dbReference type="ChEBI" id="CHEBI:74493"/>
        <dbReference type="EC" id="2.1.1.182"/>
    </reaction>
</comment>
<evidence type="ECO:0000256" key="1">
    <source>
        <dbReference type="ARBA" id="ARBA00022490"/>
    </source>
</evidence>
<organism evidence="10 11">
    <name type="scientific">Estrella lausannensis</name>
    <dbReference type="NCBI Taxonomy" id="483423"/>
    <lineage>
        <taxon>Bacteria</taxon>
        <taxon>Pseudomonadati</taxon>
        <taxon>Chlamydiota</taxon>
        <taxon>Chlamydiia</taxon>
        <taxon>Parachlamydiales</taxon>
        <taxon>Candidatus Criblamydiaceae</taxon>
        <taxon>Estrella</taxon>
    </lineage>
</organism>
<dbReference type="GO" id="GO:0005829">
    <property type="term" value="C:cytosol"/>
    <property type="evidence" value="ECO:0007669"/>
    <property type="project" value="TreeGrafter"/>
</dbReference>
<evidence type="ECO:0000256" key="8">
    <source>
        <dbReference type="PROSITE-ProRule" id="PRU01026"/>
    </source>
</evidence>
<comment type="subcellular location">
    <subcellularLocation>
        <location evidence="7">Cytoplasm</location>
    </subcellularLocation>
</comment>
<proteinExistence type="inferred from homology"/>
<feature type="binding site" evidence="7 8">
    <location>
        <position position="75"/>
    </location>
    <ligand>
        <name>S-adenosyl-L-methionine</name>
        <dbReference type="ChEBI" id="CHEBI:59789"/>
    </ligand>
</feature>
<dbReference type="InterPro" id="IPR020596">
    <property type="entry name" value="rRNA_Ade_Mease_Trfase_CS"/>
</dbReference>
<keyword evidence="11" id="KW-1185">Reference proteome</keyword>
<evidence type="ECO:0000256" key="7">
    <source>
        <dbReference type="HAMAP-Rule" id="MF_00607"/>
    </source>
</evidence>
<name>A0A0H5DNL0_9BACT</name>
<evidence type="ECO:0000259" key="9">
    <source>
        <dbReference type="SMART" id="SM00650"/>
    </source>
</evidence>
<dbReference type="FunFam" id="3.40.50.150:FF:000023">
    <property type="entry name" value="Ribosomal RNA small subunit methyltransferase A"/>
    <property type="match status" value="1"/>
</dbReference>
<keyword evidence="3 7" id="KW-0489">Methyltransferase</keyword>
<dbReference type="PANTHER" id="PTHR11727">
    <property type="entry name" value="DIMETHYLADENOSINE TRANSFERASE"/>
    <property type="match status" value="1"/>
</dbReference>
<dbReference type="HAMAP" id="MF_00607">
    <property type="entry name" value="16SrRNA_methyltr_A"/>
    <property type="match status" value="1"/>
</dbReference>
<keyword evidence="1 7" id="KW-0963">Cytoplasm</keyword>
<dbReference type="EMBL" id="CWGJ01000006">
    <property type="protein sequence ID" value="CRX37832.1"/>
    <property type="molecule type" value="Genomic_DNA"/>
</dbReference>
<comment type="similarity">
    <text evidence="7">Belongs to the class I-like SAM-binding methyltransferase superfamily. rRNA adenine N(6)-methyltransferase family. RsmA subfamily.</text>
</comment>
<dbReference type="RefSeq" id="WP_098037683.1">
    <property type="nucleotide sequence ID" value="NZ_CWGJ01000006.1"/>
</dbReference>
<sequence>MPIYRPNELFSFLAKENLAPKKGLSQNFLIDGNIIRKIVEEADVQAGDFIVEIGPGPGVLTEAMLDKGASVLAIEKDSGFADKLTRFQDKGRLTILNEDILEVDIAAEIKKMGVEGPLKVISNLPYHITTPIIVKLLAMGKAFSSIVVMVQEEVAQRFAGKPKTKEYGSITVFLSFFADVRYGFKVKRSCFMPQPKVDSAIVIFHPKDPPIQDEEQQTRFLHLVRLAFNQRRKTLRSALEREHEKALVVKALKQANFSDCARAEELSLDEFLLFYSSLLLVEKEQPEKPAS</sequence>
<reference evidence="11" key="1">
    <citation type="submission" date="2015-06" db="EMBL/GenBank/DDBJ databases">
        <authorList>
            <person name="Bertelli C."/>
        </authorList>
    </citation>
    <scope>NUCLEOTIDE SEQUENCE [LARGE SCALE GENOMIC DNA]</scope>
    <source>
        <strain evidence="11">CRIB-30</strain>
    </source>
</reference>
<dbReference type="PROSITE" id="PS51689">
    <property type="entry name" value="SAM_RNA_A_N6_MT"/>
    <property type="match status" value="1"/>
</dbReference>
<dbReference type="OrthoDB" id="9814755at2"/>
<dbReference type="PROSITE" id="PS01131">
    <property type="entry name" value="RRNA_A_DIMETH"/>
    <property type="match status" value="1"/>
</dbReference>
<dbReference type="InterPro" id="IPR001737">
    <property type="entry name" value="KsgA/Erm"/>
</dbReference>
<dbReference type="CDD" id="cd02440">
    <property type="entry name" value="AdoMet_MTases"/>
    <property type="match status" value="1"/>
</dbReference>
<dbReference type="InterPro" id="IPR020598">
    <property type="entry name" value="rRNA_Ade_methylase_Trfase_N"/>
</dbReference>
<dbReference type="AlphaFoldDB" id="A0A0H5DNL0"/>
<feature type="binding site" evidence="7 8">
    <location>
        <position position="29"/>
    </location>
    <ligand>
        <name>S-adenosyl-L-methionine</name>
        <dbReference type="ChEBI" id="CHEBI:59789"/>
    </ligand>
</feature>
<dbReference type="SUPFAM" id="SSF53335">
    <property type="entry name" value="S-adenosyl-L-methionine-dependent methyltransferases"/>
    <property type="match status" value="1"/>
</dbReference>
<evidence type="ECO:0000256" key="6">
    <source>
        <dbReference type="ARBA" id="ARBA00022884"/>
    </source>
</evidence>
<dbReference type="GO" id="GO:0003723">
    <property type="term" value="F:RNA binding"/>
    <property type="evidence" value="ECO:0007669"/>
    <property type="project" value="UniProtKB-UniRule"/>
</dbReference>
<dbReference type="NCBIfam" id="TIGR00755">
    <property type="entry name" value="ksgA"/>
    <property type="match status" value="1"/>
</dbReference>
<accession>A0A0H5DNL0</accession>
<dbReference type="GO" id="GO:0052908">
    <property type="term" value="F:16S rRNA (adenine(1518)-N(6)/adenine(1519)-N(6))-dimethyltransferase activity"/>
    <property type="evidence" value="ECO:0007669"/>
    <property type="project" value="UniProtKB-EC"/>
</dbReference>
<dbReference type="InterPro" id="IPR029063">
    <property type="entry name" value="SAM-dependent_MTases_sf"/>
</dbReference>
<dbReference type="EC" id="2.1.1.182" evidence="7"/>
<protein>
    <recommendedName>
        <fullName evidence="7">Ribosomal RNA small subunit methyltransferase A</fullName>
        <ecNumber evidence="7">2.1.1.182</ecNumber>
    </recommendedName>
    <alternativeName>
        <fullName evidence="7">16S rRNA (adenine(1518)-N(6)/adenine(1519)-N(6))-dimethyltransferase</fullName>
    </alternativeName>
    <alternativeName>
        <fullName evidence="7">16S rRNA dimethyladenosine transferase</fullName>
    </alternativeName>
    <alternativeName>
        <fullName evidence="7">16S rRNA dimethylase</fullName>
    </alternativeName>
    <alternativeName>
        <fullName evidence="7">S-adenosylmethionine-6-N', N'-adenosyl(rRNA) dimethyltransferase</fullName>
    </alternativeName>
</protein>
<keyword evidence="6 7" id="KW-0694">RNA-binding</keyword>
<keyword evidence="5 7" id="KW-0949">S-adenosyl-L-methionine</keyword>
<keyword evidence="4 7" id="KW-0808">Transferase</keyword>
<feature type="binding site" evidence="7 8">
    <location>
        <position position="54"/>
    </location>
    <ligand>
        <name>S-adenosyl-L-methionine</name>
        <dbReference type="ChEBI" id="CHEBI:59789"/>
    </ligand>
</feature>
<feature type="binding site" evidence="7 8">
    <location>
        <position position="27"/>
    </location>
    <ligand>
        <name>S-adenosyl-L-methionine</name>
        <dbReference type="ChEBI" id="CHEBI:59789"/>
    </ligand>
</feature>
<dbReference type="Proteomes" id="UP000220251">
    <property type="component" value="Unassembled WGS sequence"/>
</dbReference>
<dbReference type="InterPro" id="IPR011530">
    <property type="entry name" value="rRNA_adenine_dimethylase"/>
</dbReference>
<dbReference type="Pfam" id="PF00398">
    <property type="entry name" value="RrnaAD"/>
    <property type="match status" value="1"/>
</dbReference>
<dbReference type="SMART" id="SM00650">
    <property type="entry name" value="rADc"/>
    <property type="match status" value="1"/>
</dbReference>
<feature type="binding site" evidence="7 8">
    <location>
        <position position="123"/>
    </location>
    <ligand>
        <name>S-adenosyl-L-methionine</name>
        <dbReference type="ChEBI" id="CHEBI:59789"/>
    </ligand>
</feature>
<dbReference type="Gene3D" id="1.10.8.100">
    <property type="entry name" value="Ribosomal RNA adenine dimethylase-like, domain 2"/>
    <property type="match status" value="1"/>
</dbReference>
<feature type="domain" description="Ribosomal RNA adenine methylase transferase N-terminal" evidence="9">
    <location>
        <begin position="34"/>
        <end position="208"/>
    </location>
</feature>
<feature type="binding site" evidence="7 8">
    <location>
        <position position="99"/>
    </location>
    <ligand>
        <name>S-adenosyl-L-methionine</name>
        <dbReference type="ChEBI" id="CHEBI:59789"/>
    </ligand>
</feature>
<dbReference type="PANTHER" id="PTHR11727:SF7">
    <property type="entry name" value="DIMETHYLADENOSINE TRANSFERASE-RELATED"/>
    <property type="match status" value="1"/>
</dbReference>
<evidence type="ECO:0000256" key="3">
    <source>
        <dbReference type="ARBA" id="ARBA00022603"/>
    </source>
</evidence>
<dbReference type="Gene3D" id="3.40.50.150">
    <property type="entry name" value="Vaccinia Virus protein VP39"/>
    <property type="match status" value="1"/>
</dbReference>
<evidence type="ECO:0000313" key="10">
    <source>
        <dbReference type="EMBL" id="CRX37832.1"/>
    </source>
</evidence>